<dbReference type="STRING" id="320771.Cflav_PD6461"/>
<protein>
    <submittedName>
        <fullName evidence="1">Uncharacterized protein</fullName>
    </submittedName>
</protein>
<evidence type="ECO:0000313" key="1">
    <source>
        <dbReference type="EMBL" id="EEF62186.1"/>
    </source>
</evidence>
<dbReference type="AlphaFoldDB" id="B9XDP0"/>
<dbReference type="Proteomes" id="UP000003688">
    <property type="component" value="Unassembled WGS sequence"/>
</dbReference>
<accession>B9XDP0</accession>
<name>B9XDP0_PEDPL</name>
<sequence>MRIGNRGLNEESEKQLATKQHEWKWDLNCVIVGGVWI</sequence>
<organism evidence="1 2">
    <name type="scientific">Pedosphaera parvula (strain Ellin514)</name>
    <dbReference type="NCBI Taxonomy" id="320771"/>
    <lineage>
        <taxon>Bacteria</taxon>
        <taxon>Pseudomonadati</taxon>
        <taxon>Verrucomicrobiota</taxon>
        <taxon>Pedosphaerae</taxon>
        <taxon>Pedosphaerales</taxon>
        <taxon>Pedosphaeraceae</taxon>
        <taxon>Pedosphaera</taxon>
    </lineage>
</organism>
<reference evidence="1 2" key="1">
    <citation type="journal article" date="2011" name="J. Bacteriol.">
        <title>Genome sequence of 'Pedosphaera parvula' Ellin514, an aerobic Verrucomicrobial isolate from pasture soil.</title>
        <authorList>
            <person name="Kant R."/>
            <person name="van Passel M.W."/>
            <person name="Sangwan P."/>
            <person name="Palva A."/>
            <person name="Lucas S."/>
            <person name="Copeland A."/>
            <person name="Lapidus A."/>
            <person name="Glavina Del Rio T."/>
            <person name="Dalin E."/>
            <person name="Tice H."/>
            <person name="Bruce D."/>
            <person name="Goodwin L."/>
            <person name="Pitluck S."/>
            <person name="Chertkov O."/>
            <person name="Larimer F.W."/>
            <person name="Land M.L."/>
            <person name="Hauser L."/>
            <person name="Brettin T.S."/>
            <person name="Detter J.C."/>
            <person name="Han S."/>
            <person name="de Vos W.M."/>
            <person name="Janssen P.H."/>
            <person name="Smidt H."/>
        </authorList>
    </citation>
    <scope>NUCLEOTIDE SEQUENCE [LARGE SCALE GENOMIC DNA]</scope>
    <source>
        <strain evidence="1 2">Ellin514</strain>
    </source>
</reference>
<evidence type="ECO:0000313" key="2">
    <source>
        <dbReference type="Proteomes" id="UP000003688"/>
    </source>
</evidence>
<dbReference type="EMBL" id="ABOX02000006">
    <property type="protein sequence ID" value="EEF62186.1"/>
    <property type="molecule type" value="Genomic_DNA"/>
</dbReference>
<gene>
    <name evidence="1" type="ORF">Cflav_PD6461</name>
</gene>
<proteinExistence type="predicted"/>
<comment type="caution">
    <text evidence="1">The sequence shown here is derived from an EMBL/GenBank/DDBJ whole genome shotgun (WGS) entry which is preliminary data.</text>
</comment>
<keyword evidence="2" id="KW-1185">Reference proteome</keyword>